<feature type="transmembrane region" description="Helical" evidence="1">
    <location>
        <begin position="352"/>
        <end position="377"/>
    </location>
</feature>
<dbReference type="GeneID" id="8857314"/>
<sequence length="497" mass="57156">METHQYENLYYGDSSPIVHRLLHPNGLLPILNLITRSQVPPSPYIKRLEKYDRSFHLFLTLIILSVASLVFVVTLRWDVMNSYGVDEVKGMRNCMMNNCSVMIRPNIVRYEDGYSVPLLNVTIHRVYWHQISKYSHETWNFYYGNVSCNDFCYSESEEMTLKCFRLSFPNNGTSGTLYYLTEKSPFLNNLTLGRDRVFMIDNQEYQFKLVSPMYYDNAVFTSNMASIITSIIILPCLAIGFVIAVFVMKKRFALSKEEAELLRQNQEIVNSFRKRVVLQELYVANGGKHEYTPEQESLFKHVNGQVEINGKVGEKERELLATVLQSDEEIVSYELLSYNFVATITGTSYSKWLIFLFVIPFITFVPGLVIGLVGGIVFQTISLITLCPIGMLIFMLVAFSFKLPAVAHYILTNRRIIIMERGGLFLDVFSISLGDISNIWTRSVIWEGNGLNKYRAELMVKLGDGDEFYNSGVLIVNVTNPQYYIDSIQELRQNLLQ</sequence>
<name>D2W0B9_NAEGR</name>
<accession>D2W0B9</accession>
<evidence type="ECO:0000256" key="1">
    <source>
        <dbReference type="SAM" id="Phobius"/>
    </source>
</evidence>
<evidence type="ECO:0000313" key="2">
    <source>
        <dbReference type="EMBL" id="EFC37446.1"/>
    </source>
</evidence>
<feature type="transmembrane region" description="Helical" evidence="1">
    <location>
        <begin position="55"/>
        <end position="77"/>
    </location>
</feature>
<dbReference type="InParanoid" id="D2W0B9"/>
<proteinExistence type="predicted"/>
<keyword evidence="1" id="KW-0812">Transmembrane</keyword>
<keyword evidence="1" id="KW-0472">Membrane</keyword>
<dbReference type="RefSeq" id="XP_002670190.1">
    <property type="nucleotide sequence ID" value="XM_002670144.1"/>
</dbReference>
<protein>
    <submittedName>
        <fullName evidence="2">Predicted protein</fullName>
    </submittedName>
</protein>
<feature type="transmembrane region" description="Helical" evidence="1">
    <location>
        <begin position="224"/>
        <end position="247"/>
    </location>
</feature>
<dbReference type="KEGG" id="ngr:NAEGRDRAFT_74804"/>
<organism evidence="3">
    <name type="scientific">Naegleria gruberi</name>
    <name type="common">Amoeba</name>
    <dbReference type="NCBI Taxonomy" id="5762"/>
    <lineage>
        <taxon>Eukaryota</taxon>
        <taxon>Discoba</taxon>
        <taxon>Heterolobosea</taxon>
        <taxon>Tetramitia</taxon>
        <taxon>Eutetramitia</taxon>
        <taxon>Vahlkampfiidae</taxon>
        <taxon>Naegleria</taxon>
    </lineage>
</organism>
<keyword evidence="1" id="KW-1133">Transmembrane helix</keyword>
<dbReference type="EMBL" id="GG738918">
    <property type="protein sequence ID" value="EFC37446.1"/>
    <property type="molecule type" value="Genomic_DNA"/>
</dbReference>
<feature type="transmembrane region" description="Helical" evidence="1">
    <location>
        <begin position="383"/>
        <end position="411"/>
    </location>
</feature>
<dbReference type="Proteomes" id="UP000006671">
    <property type="component" value="Unassembled WGS sequence"/>
</dbReference>
<keyword evidence="3" id="KW-1185">Reference proteome</keyword>
<dbReference type="AlphaFoldDB" id="D2W0B9"/>
<dbReference type="OMA" id="NCEDFEM"/>
<reference evidence="2 3" key="1">
    <citation type="journal article" date="2010" name="Cell">
        <title>The genome of Naegleria gruberi illuminates early eukaryotic versatility.</title>
        <authorList>
            <person name="Fritz-Laylin L.K."/>
            <person name="Prochnik S.E."/>
            <person name="Ginger M.L."/>
            <person name="Dacks J.B."/>
            <person name="Carpenter M.L."/>
            <person name="Field M.C."/>
            <person name="Kuo A."/>
            <person name="Paredez A."/>
            <person name="Chapman J."/>
            <person name="Pham J."/>
            <person name="Shu S."/>
            <person name="Neupane R."/>
            <person name="Cipriano M."/>
            <person name="Mancuso J."/>
            <person name="Tu H."/>
            <person name="Salamov A."/>
            <person name="Lindquist E."/>
            <person name="Shapiro H."/>
            <person name="Lucas S."/>
            <person name="Grigoriev I.V."/>
            <person name="Cande W.Z."/>
            <person name="Fulton C."/>
            <person name="Rokhsar D.S."/>
            <person name="Dawson S.C."/>
        </authorList>
    </citation>
    <scope>NUCLEOTIDE SEQUENCE [LARGE SCALE GENOMIC DNA]</scope>
    <source>
        <strain evidence="2 3">NEG-M</strain>
    </source>
</reference>
<dbReference type="VEuPathDB" id="AmoebaDB:NAEGRDRAFT_74804"/>
<evidence type="ECO:0000313" key="3">
    <source>
        <dbReference type="Proteomes" id="UP000006671"/>
    </source>
</evidence>
<gene>
    <name evidence="2" type="ORF">NAEGRDRAFT_74804</name>
</gene>